<evidence type="ECO:0000256" key="1">
    <source>
        <dbReference type="SAM" id="MobiDB-lite"/>
    </source>
</evidence>
<feature type="region of interest" description="Disordered" evidence="1">
    <location>
        <begin position="263"/>
        <end position="300"/>
    </location>
</feature>
<dbReference type="SMART" id="SM00355">
    <property type="entry name" value="ZnF_C2H2"/>
    <property type="match status" value="2"/>
</dbReference>
<protein>
    <recommendedName>
        <fullName evidence="2">C2H2-type domain-containing protein</fullName>
    </recommendedName>
</protein>
<dbReference type="PANTHER" id="PTHR21354">
    <property type="entry name" value="ZINC FINGER PROTEIN 511"/>
    <property type="match status" value="1"/>
</dbReference>
<accession>A0A397TB87</accession>
<evidence type="ECO:0000313" key="3">
    <source>
        <dbReference type="EMBL" id="RIA93527.1"/>
    </source>
</evidence>
<gene>
    <name evidence="3" type="ORF">C1645_804023</name>
</gene>
<organism evidence="3 4">
    <name type="scientific">Glomus cerebriforme</name>
    <dbReference type="NCBI Taxonomy" id="658196"/>
    <lineage>
        <taxon>Eukaryota</taxon>
        <taxon>Fungi</taxon>
        <taxon>Fungi incertae sedis</taxon>
        <taxon>Mucoromycota</taxon>
        <taxon>Glomeromycotina</taxon>
        <taxon>Glomeromycetes</taxon>
        <taxon>Glomerales</taxon>
        <taxon>Glomeraceae</taxon>
        <taxon>Glomus</taxon>
    </lineage>
</organism>
<reference evidence="3 4" key="1">
    <citation type="submission" date="2018-06" db="EMBL/GenBank/DDBJ databases">
        <title>Comparative genomics reveals the genomic features of Rhizophagus irregularis, R. cerebriforme, R. diaphanum and Gigaspora rosea, and their symbiotic lifestyle signature.</title>
        <authorList>
            <person name="Morin E."/>
            <person name="San Clemente H."/>
            <person name="Chen E.C.H."/>
            <person name="De La Providencia I."/>
            <person name="Hainaut M."/>
            <person name="Kuo A."/>
            <person name="Kohler A."/>
            <person name="Murat C."/>
            <person name="Tang N."/>
            <person name="Roy S."/>
            <person name="Loubradou J."/>
            <person name="Henrissat B."/>
            <person name="Grigoriev I.V."/>
            <person name="Corradi N."/>
            <person name="Roux C."/>
            <person name="Martin F.M."/>
        </authorList>
    </citation>
    <scope>NUCLEOTIDE SEQUENCE [LARGE SCALE GENOMIC DNA]</scope>
    <source>
        <strain evidence="3 4">DAOM 227022</strain>
    </source>
</reference>
<feature type="domain" description="C2H2-type" evidence="2">
    <location>
        <begin position="92"/>
        <end position="113"/>
    </location>
</feature>
<evidence type="ECO:0000313" key="4">
    <source>
        <dbReference type="Proteomes" id="UP000265703"/>
    </source>
</evidence>
<feature type="region of interest" description="Disordered" evidence="1">
    <location>
        <begin position="180"/>
        <end position="200"/>
    </location>
</feature>
<dbReference type="OrthoDB" id="18440at2759"/>
<dbReference type="Proteomes" id="UP000265703">
    <property type="component" value="Unassembled WGS sequence"/>
</dbReference>
<proteinExistence type="predicted"/>
<dbReference type="InterPro" id="IPR039258">
    <property type="entry name" value="ZNF511"/>
</dbReference>
<dbReference type="EMBL" id="QKYT01000102">
    <property type="protein sequence ID" value="RIA93527.1"/>
    <property type="molecule type" value="Genomic_DNA"/>
</dbReference>
<name>A0A397TB87_9GLOM</name>
<dbReference type="AlphaFoldDB" id="A0A397TB87"/>
<dbReference type="InterPro" id="IPR013087">
    <property type="entry name" value="Znf_C2H2_type"/>
</dbReference>
<dbReference type="PANTHER" id="PTHR21354:SF0">
    <property type="entry name" value="ZINC FINGER PROTEIN 511"/>
    <property type="match status" value="1"/>
</dbReference>
<dbReference type="PROSITE" id="PS00028">
    <property type="entry name" value="ZINC_FINGER_C2H2_1"/>
    <property type="match status" value="2"/>
</dbReference>
<feature type="domain" description="C2H2-type" evidence="2">
    <location>
        <begin position="130"/>
        <end position="153"/>
    </location>
</feature>
<comment type="caution">
    <text evidence="3">The sequence shown here is derived from an EMBL/GenBank/DDBJ whole genome shotgun (WGS) entry which is preliminary data.</text>
</comment>
<dbReference type="STRING" id="658196.A0A397TB87"/>
<evidence type="ECO:0000259" key="2">
    <source>
        <dbReference type="PROSITE" id="PS00028"/>
    </source>
</evidence>
<sequence>MSEIYQPFKRRFSPEDSFFTLGNLEIRFDWLKKHSCLQIENAQKVFNEELKSLTSASPIVCCLPPWCNKKPLTFHTTLDYETHYNTSHRHICQECSKIFPSERWLNLHFTEFHDIMTQMRKEKGEKIHECYVQGCNKFFWSPKKRRLHLIDYHKYPKTFNFGILVNGMVPFSIRNAERIRKQKNKNRNSKSAQLFTSSAIKQESTSSLNIKSSNHSNTDSMDVDSLVESMSNLRLPRMPKTITFGRGASYNGWFGNSRRVERYNSDSGQISQHKKSKKSKEISENNSTQEVMEGVKYNKN</sequence>
<keyword evidence="4" id="KW-1185">Reference proteome</keyword>
<feature type="compositionally biased region" description="Polar residues" evidence="1">
    <location>
        <begin position="189"/>
        <end position="200"/>
    </location>
</feature>